<feature type="signal peptide" evidence="2">
    <location>
        <begin position="1"/>
        <end position="20"/>
    </location>
</feature>
<evidence type="ECO:0000313" key="4">
    <source>
        <dbReference type="Proteomes" id="UP000620124"/>
    </source>
</evidence>
<feature type="region of interest" description="Disordered" evidence="1">
    <location>
        <begin position="44"/>
        <end position="72"/>
    </location>
</feature>
<sequence length="622" mass="65227">MRLSFIALVVVLASASFVTSQVASPVTDTVPFSDAFPTPMPTGTNITLDEEFDGDSGTSEANTTSTLPNGTDPDATAFGEIFIYSPNENAVSSLDDTDTDWVIPASACDATSEQPQTVPMYCSSNLKTSTCAHVMIGGAENTIVKMPASCGAGPYARIASLNIHPNPSALGLSAAELAQKPASEPVYLLSFDYDFTAIPEDNAPVYMRADMSDMPGYWDEVVDAPDDGTRKRGIRVSRELEHMVEPRWGGSFTSWLKKVTTVQQKATATRSFNWQDTDPPTFTASLGASLTGSASLNAQYGFYLEATVVPPAISSAYVFVSAASAVKGQFALTGKAAVTYNSQKDHLRAIWIPWIVCVRPNSLRLLFPPLTVISLCSPGLITVGPSLVIQGYIQGQLSLDGQFTTSVSRNFPAVSFSLGKSSPDVFGAPVAIASANQGINLQAGFDVALSGDLSIHAVPSIQLGLNVLNGQLMDAQAGAVVDVDLYGGVHFNGSVSSAQAPQFCIGAYYGVSVDVGLQGNILYWEPTSLTHNFFATQQEIFGKCFASSSNPSAAGNVSLTGGTPLSLAEAVDSFGLDSAPGSAFLRDTNNNIVFPTTGSGVTTGKRATVSQIPGNLGCPIKS</sequence>
<dbReference type="OrthoDB" id="73875at2759"/>
<evidence type="ECO:0000256" key="1">
    <source>
        <dbReference type="SAM" id="MobiDB-lite"/>
    </source>
</evidence>
<feature type="compositionally biased region" description="Polar residues" evidence="1">
    <location>
        <begin position="56"/>
        <end position="69"/>
    </location>
</feature>
<proteinExistence type="predicted"/>
<accession>A0A8H6X797</accession>
<evidence type="ECO:0000313" key="3">
    <source>
        <dbReference type="EMBL" id="KAF7335391.1"/>
    </source>
</evidence>
<organism evidence="3 4">
    <name type="scientific">Mycena venus</name>
    <dbReference type="NCBI Taxonomy" id="2733690"/>
    <lineage>
        <taxon>Eukaryota</taxon>
        <taxon>Fungi</taxon>
        <taxon>Dikarya</taxon>
        <taxon>Basidiomycota</taxon>
        <taxon>Agaricomycotina</taxon>
        <taxon>Agaricomycetes</taxon>
        <taxon>Agaricomycetidae</taxon>
        <taxon>Agaricales</taxon>
        <taxon>Marasmiineae</taxon>
        <taxon>Mycenaceae</taxon>
        <taxon>Mycena</taxon>
    </lineage>
</organism>
<dbReference type="EMBL" id="JACAZI010000024">
    <property type="protein sequence ID" value="KAF7335391.1"/>
    <property type="molecule type" value="Genomic_DNA"/>
</dbReference>
<reference evidence="3" key="1">
    <citation type="submission" date="2020-05" db="EMBL/GenBank/DDBJ databases">
        <title>Mycena genomes resolve the evolution of fungal bioluminescence.</title>
        <authorList>
            <person name="Tsai I.J."/>
        </authorList>
    </citation>
    <scope>NUCLEOTIDE SEQUENCE</scope>
    <source>
        <strain evidence="3">CCC161011</strain>
    </source>
</reference>
<gene>
    <name evidence="3" type="ORF">MVEN_02191600</name>
</gene>
<protein>
    <submittedName>
        <fullName evidence="3">Uncharacterized protein</fullName>
    </submittedName>
</protein>
<evidence type="ECO:0000256" key="2">
    <source>
        <dbReference type="SAM" id="SignalP"/>
    </source>
</evidence>
<name>A0A8H6X797_9AGAR</name>
<keyword evidence="4" id="KW-1185">Reference proteome</keyword>
<dbReference type="AlphaFoldDB" id="A0A8H6X797"/>
<keyword evidence="2" id="KW-0732">Signal</keyword>
<dbReference type="Proteomes" id="UP000620124">
    <property type="component" value="Unassembled WGS sequence"/>
</dbReference>
<feature type="chain" id="PRO_5034730507" evidence="2">
    <location>
        <begin position="21"/>
        <end position="622"/>
    </location>
</feature>
<comment type="caution">
    <text evidence="3">The sequence shown here is derived from an EMBL/GenBank/DDBJ whole genome shotgun (WGS) entry which is preliminary data.</text>
</comment>